<sequence length="149" mass="16374">MPCYCRPVGTCSCCHVPLGCRSPPKPVMGHKYPSPGASRSRAIARRHPGAWLQLDMPVLDRGAFRRPIRFGYNTSRLDRVNNGPIGGVGNGHTVRSVVGVAAFVQKINHVVLLHQICILERGLNDKHAILDKDILVGVGVHSNWPFLLR</sequence>
<dbReference type="Proteomes" id="UP000799421">
    <property type="component" value="Unassembled WGS sequence"/>
</dbReference>
<dbReference type="AlphaFoldDB" id="A0A6A7BSX2"/>
<keyword evidence="2" id="KW-1185">Reference proteome</keyword>
<proteinExistence type="predicted"/>
<accession>A0A6A7BSX2</accession>
<organism evidence="1 2">
    <name type="scientific">Piedraia hortae CBS 480.64</name>
    <dbReference type="NCBI Taxonomy" id="1314780"/>
    <lineage>
        <taxon>Eukaryota</taxon>
        <taxon>Fungi</taxon>
        <taxon>Dikarya</taxon>
        <taxon>Ascomycota</taxon>
        <taxon>Pezizomycotina</taxon>
        <taxon>Dothideomycetes</taxon>
        <taxon>Dothideomycetidae</taxon>
        <taxon>Capnodiales</taxon>
        <taxon>Piedraiaceae</taxon>
        <taxon>Piedraia</taxon>
    </lineage>
</organism>
<name>A0A6A7BSX2_9PEZI</name>
<protein>
    <submittedName>
        <fullName evidence="1">Uncharacterized protein</fullName>
    </submittedName>
</protein>
<gene>
    <name evidence="1" type="ORF">K470DRAFT_162743</name>
</gene>
<dbReference type="EMBL" id="MU006035">
    <property type="protein sequence ID" value="KAF2857608.1"/>
    <property type="molecule type" value="Genomic_DNA"/>
</dbReference>
<evidence type="ECO:0000313" key="2">
    <source>
        <dbReference type="Proteomes" id="UP000799421"/>
    </source>
</evidence>
<reference evidence="1" key="1">
    <citation type="journal article" date="2020" name="Stud. Mycol.">
        <title>101 Dothideomycetes genomes: a test case for predicting lifestyles and emergence of pathogens.</title>
        <authorList>
            <person name="Haridas S."/>
            <person name="Albert R."/>
            <person name="Binder M."/>
            <person name="Bloem J."/>
            <person name="Labutti K."/>
            <person name="Salamov A."/>
            <person name="Andreopoulos B."/>
            <person name="Baker S."/>
            <person name="Barry K."/>
            <person name="Bills G."/>
            <person name="Bluhm B."/>
            <person name="Cannon C."/>
            <person name="Castanera R."/>
            <person name="Culley D."/>
            <person name="Daum C."/>
            <person name="Ezra D."/>
            <person name="Gonzalez J."/>
            <person name="Henrissat B."/>
            <person name="Kuo A."/>
            <person name="Liang C."/>
            <person name="Lipzen A."/>
            <person name="Lutzoni F."/>
            <person name="Magnuson J."/>
            <person name="Mondo S."/>
            <person name="Nolan M."/>
            <person name="Ohm R."/>
            <person name="Pangilinan J."/>
            <person name="Park H.-J."/>
            <person name="Ramirez L."/>
            <person name="Alfaro M."/>
            <person name="Sun H."/>
            <person name="Tritt A."/>
            <person name="Yoshinaga Y."/>
            <person name="Zwiers L.-H."/>
            <person name="Turgeon B."/>
            <person name="Goodwin S."/>
            <person name="Spatafora J."/>
            <person name="Crous P."/>
            <person name="Grigoriev I."/>
        </authorList>
    </citation>
    <scope>NUCLEOTIDE SEQUENCE</scope>
    <source>
        <strain evidence="1">CBS 480.64</strain>
    </source>
</reference>
<evidence type="ECO:0000313" key="1">
    <source>
        <dbReference type="EMBL" id="KAF2857608.1"/>
    </source>
</evidence>